<gene>
    <name evidence="1" type="ORF">MPH_08694</name>
</gene>
<accession>K2RHR9</accession>
<evidence type="ECO:0000313" key="1">
    <source>
        <dbReference type="EMBL" id="EKG14153.1"/>
    </source>
</evidence>
<reference evidence="1 2" key="1">
    <citation type="journal article" date="2012" name="BMC Genomics">
        <title>Tools to kill: Genome of one of the most destructive plant pathogenic fungi Macrophomina phaseolina.</title>
        <authorList>
            <person name="Islam M.S."/>
            <person name="Haque M.S."/>
            <person name="Islam M.M."/>
            <person name="Emdad E.M."/>
            <person name="Halim A."/>
            <person name="Hossen Q.M.M."/>
            <person name="Hossain M.Z."/>
            <person name="Ahmed B."/>
            <person name="Rahim S."/>
            <person name="Rahman M.S."/>
            <person name="Alam M.M."/>
            <person name="Hou S."/>
            <person name="Wan X."/>
            <person name="Saito J.A."/>
            <person name="Alam M."/>
        </authorList>
    </citation>
    <scope>NUCLEOTIDE SEQUENCE [LARGE SCALE GENOMIC DNA]</scope>
    <source>
        <strain evidence="1 2">MS6</strain>
    </source>
</reference>
<dbReference type="Proteomes" id="UP000007129">
    <property type="component" value="Unassembled WGS sequence"/>
</dbReference>
<proteinExistence type="predicted"/>
<dbReference type="VEuPathDB" id="FungiDB:MPH_08694"/>
<protein>
    <submittedName>
        <fullName evidence="1">Chromatin modification-related protein EAF7</fullName>
    </submittedName>
</protein>
<dbReference type="AlphaFoldDB" id="K2RHR9"/>
<dbReference type="EMBL" id="AHHD01000369">
    <property type="protein sequence ID" value="EKG14153.1"/>
    <property type="molecule type" value="Genomic_DNA"/>
</dbReference>
<sequence length="418" mass="47624">MPTEQQVRCSSCPALPTLPEEMIDLIISFADHGTQQQLRLCSKQFCRLATPRYFRQFRIRLSQLSLDGLIMIANHPVFSKYVQILEYNIEQLLWFFDFNHFLQGLHLQPNQPWYPPPGLKHIPTQSFTLADLHQIYTHYASERDISAHYLSLLLSSPADLPANPLRHTYTHLPRALALLPNLHTIATSAAAAPATWRNLLFDPASSRHLTTSTRTEHTSILLHALGGAASLLQHHARTLPLRTLTLPSVDATLFGGDALAQLWSVNAPENTFRPDEGEEDWREEGEAFYESQYRLLTHAVTHLTTLDLRIGALARVRELLELEELEMVWLQQDVAFGGSGCGEIFVPVEIFAGSLEEEERLQMPYLHYEAQVVDFMLRKSDVGPVYDQDEFLKNHSEDCEWCAARISERNTIEYKTAL</sequence>
<dbReference type="HOGENOM" id="CLU_657343_0_0_1"/>
<evidence type="ECO:0000313" key="2">
    <source>
        <dbReference type="Proteomes" id="UP000007129"/>
    </source>
</evidence>
<name>K2RHR9_MACPH</name>
<dbReference type="InParanoid" id="K2RHR9"/>
<organism evidence="1 2">
    <name type="scientific">Macrophomina phaseolina (strain MS6)</name>
    <name type="common">Charcoal rot fungus</name>
    <dbReference type="NCBI Taxonomy" id="1126212"/>
    <lineage>
        <taxon>Eukaryota</taxon>
        <taxon>Fungi</taxon>
        <taxon>Dikarya</taxon>
        <taxon>Ascomycota</taxon>
        <taxon>Pezizomycotina</taxon>
        <taxon>Dothideomycetes</taxon>
        <taxon>Dothideomycetes incertae sedis</taxon>
        <taxon>Botryosphaeriales</taxon>
        <taxon>Botryosphaeriaceae</taxon>
        <taxon>Macrophomina</taxon>
    </lineage>
</organism>
<dbReference type="OrthoDB" id="3863059at2759"/>
<comment type="caution">
    <text evidence="1">The sequence shown here is derived from an EMBL/GenBank/DDBJ whole genome shotgun (WGS) entry which is preliminary data.</text>
</comment>